<feature type="transmembrane region" description="Helical" evidence="8">
    <location>
        <begin position="65"/>
        <end position="81"/>
    </location>
</feature>
<dbReference type="RefSeq" id="WP_379585252.1">
    <property type="nucleotide sequence ID" value="NZ_JBHSQW010000028.1"/>
</dbReference>
<evidence type="ECO:0000256" key="8">
    <source>
        <dbReference type="SAM" id="Phobius"/>
    </source>
</evidence>
<keyword evidence="3" id="KW-1003">Cell membrane</keyword>
<reference evidence="11" key="1">
    <citation type="journal article" date="2019" name="Int. J. Syst. Evol. Microbiol.">
        <title>The Global Catalogue of Microorganisms (GCM) 10K type strain sequencing project: providing services to taxonomists for standard genome sequencing and annotation.</title>
        <authorList>
            <consortium name="The Broad Institute Genomics Platform"/>
            <consortium name="The Broad Institute Genome Sequencing Center for Infectious Disease"/>
            <person name="Wu L."/>
            <person name="Ma J."/>
        </authorList>
    </citation>
    <scope>NUCLEOTIDE SEQUENCE [LARGE SCALE GENOMIC DNA]</scope>
    <source>
        <strain evidence="11">CCM 8391</strain>
    </source>
</reference>
<dbReference type="InterPro" id="IPR007182">
    <property type="entry name" value="MnhB"/>
</dbReference>
<accession>A0ABW1J3C6</accession>
<name>A0ABW1J3C6_9PSEU</name>
<evidence type="ECO:0000256" key="5">
    <source>
        <dbReference type="ARBA" id="ARBA00022989"/>
    </source>
</evidence>
<comment type="similarity">
    <text evidence="2">Belongs to the CPA3 antiporters (TC 2.A.63) subunit B family.</text>
</comment>
<evidence type="ECO:0000313" key="10">
    <source>
        <dbReference type="EMBL" id="MFC5995226.1"/>
    </source>
</evidence>
<feature type="domain" description="Na+/H+ antiporter MnhB subunit-related protein" evidence="9">
    <location>
        <begin position="34"/>
        <end position="160"/>
    </location>
</feature>
<feature type="transmembrane region" description="Helical" evidence="8">
    <location>
        <begin position="101"/>
        <end position="121"/>
    </location>
</feature>
<keyword evidence="6 8" id="KW-0472">Membrane</keyword>
<evidence type="ECO:0000259" key="9">
    <source>
        <dbReference type="Pfam" id="PF04039"/>
    </source>
</evidence>
<evidence type="ECO:0000256" key="7">
    <source>
        <dbReference type="SAM" id="MobiDB-lite"/>
    </source>
</evidence>
<sequence>MSSPEHAGLPLGDTPDEDPALPGKPPVGTGRTLMLEMATRVLFPTVLVFSVYLLLAGHYSPGGGFSGGLVAGLAFVLRHIAGGDSEAARIGTRLRVRPRQLAGAGLTLAVLTALVPTLFGLPTLTSAKLGVQVPVLGQLDLVTSLVLDVGVYLLIVGVVLELIRSLGTGIERDAHEAEETAR</sequence>
<dbReference type="EMBL" id="JBHSQW010000028">
    <property type="protein sequence ID" value="MFC5995226.1"/>
    <property type="molecule type" value="Genomic_DNA"/>
</dbReference>
<feature type="transmembrane region" description="Helical" evidence="8">
    <location>
        <begin position="41"/>
        <end position="59"/>
    </location>
</feature>
<dbReference type="Proteomes" id="UP001596302">
    <property type="component" value="Unassembled WGS sequence"/>
</dbReference>
<evidence type="ECO:0000256" key="4">
    <source>
        <dbReference type="ARBA" id="ARBA00022692"/>
    </source>
</evidence>
<keyword evidence="5 8" id="KW-1133">Transmembrane helix</keyword>
<comment type="caution">
    <text evidence="10">The sequence shown here is derived from an EMBL/GenBank/DDBJ whole genome shotgun (WGS) entry which is preliminary data.</text>
</comment>
<comment type="subcellular location">
    <subcellularLocation>
        <location evidence="1">Cell membrane</location>
        <topology evidence="1">Multi-pass membrane protein</topology>
    </subcellularLocation>
</comment>
<evidence type="ECO:0000313" key="11">
    <source>
        <dbReference type="Proteomes" id="UP001596302"/>
    </source>
</evidence>
<organism evidence="10 11">
    <name type="scientific">Pseudonocardia hispaniensis</name>
    <dbReference type="NCBI Taxonomy" id="904933"/>
    <lineage>
        <taxon>Bacteria</taxon>
        <taxon>Bacillati</taxon>
        <taxon>Actinomycetota</taxon>
        <taxon>Actinomycetes</taxon>
        <taxon>Pseudonocardiales</taxon>
        <taxon>Pseudonocardiaceae</taxon>
        <taxon>Pseudonocardia</taxon>
    </lineage>
</organism>
<gene>
    <name evidence="10" type="ORF">ACFQE5_13495</name>
</gene>
<protein>
    <submittedName>
        <fullName evidence="10">MnhB domain-containing protein</fullName>
    </submittedName>
</protein>
<evidence type="ECO:0000256" key="3">
    <source>
        <dbReference type="ARBA" id="ARBA00022475"/>
    </source>
</evidence>
<proteinExistence type="inferred from homology"/>
<feature type="region of interest" description="Disordered" evidence="7">
    <location>
        <begin position="1"/>
        <end position="27"/>
    </location>
</feature>
<dbReference type="PANTHER" id="PTHR33932:SF4">
    <property type="entry name" value="NA(+)_H(+) ANTIPORTER SUBUNIT B"/>
    <property type="match status" value="1"/>
</dbReference>
<dbReference type="PANTHER" id="PTHR33932">
    <property type="entry name" value="NA(+)/H(+) ANTIPORTER SUBUNIT B"/>
    <property type="match status" value="1"/>
</dbReference>
<feature type="transmembrane region" description="Helical" evidence="8">
    <location>
        <begin position="141"/>
        <end position="163"/>
    </location>
</feature>
<keyword evidence="4 8" id="KW-0812">Transmembrane</keyword>
<keyword evidence="11" id="KW-1185">Reference proteome</keyword>
<dbReference type="Pfam" id="PF04039">
    <property type="entry name" value="MnhB"/>
    <property type="match status" value="1"/>
</dbReference>
<dbReference type="InterPro" id="IPR050622">
    <property type="entry name" value="CPA3_antiporter_subunitB"/>
</dbReference>
<evidence type="ECO:0000256" key="1">
    <source>
        <dbReference type="ARBA" id="ARBA00004651"/>
    </source>
</evidence>
<evidence type="ECO:0000256" key="2">
    <source>
        <dbReference type="ARBA" id="ARBA00009425"/>
    </source>
</evidence>
<evidence type="ECO:0000256" key="6">
    <source>
        <dbReference type="ARBA" id="ARBA00023136"/>
    </source>
</evidence>